<dbReference type="PANTHER" id="PTHR11208">
    <property type="entry name" value="RNA-BINDING PROTEIN RELATED"/>
    <property type="match status" value="1"/>
</dbReference>
<evidence type="ECO:0000256" key="12">
    <source>
        <dbReference type="PROSITE-ProRule" id="PRU00117"/>
    </source>
</evidence>
<dbReference type="GO" id="GO:0000243">
    <property type="term" value="C:commitment complex"/>
    <property type="evidence" value="ECO:0007669"/>
    <property type="project" value="UniProtKB-ARBA"/>
</dbReference>
<dbReference type="GO" id="GO:0008270">
    <property type="term" value="F:zinc ion binding"/>
    <property type="evidence" value="ECO:0007669"/>
    <property type="project" value="UniProtKB-UniRule"/>
</dbReference>
<dbReference type="PROSITE" id="PS50084">
    <property type="entry name" value="KH_TYPE_1"/>
    <property type="match status" value="1"/>
</dbReference>
<dbReference type="OrthoDB" id="6777263at2759"/>
<dbReference type="InterPro" id="IPR045071">
    <property type="entry name" value="BBP-like"/>
</dbReference>
<dbReference type="InterPro" id="IPR036612">
    <property type="entry name" value="KH_dom_type_1_sf"/>
</dbReference>
<dbReference type="GO" id="GO:0005829">
    <property type="term" value="C:cytosol"/>
    <property type="evidence" value="ECO:0007669"/>
    <property type="project" value="UniProtKB-ARBA"/>
</dbReference>
<evidence type="ECO:0000256" key="9">
    <source>
        <dbReference type="ARBA" id="ARBA00023187"/>
    </source>
</evidence>
<feature type="compositionally biased region" description="Basic and acidic residues" evidence="14">
    <location>
        <begin position="9"/>
        <end position="26"/>
    </location>
</feature>
<sequence length="546" mass="59491">MSDFAPAPDHGHGYDHGNGHGSDHAYDAPAAPLDTPQPSGDRPQQVADADRGRTLTRRRPNWWGGEARLNVPGSVNVDLLDNAQVALYALHTRIEEIGRHLRTSDYIPPTPERSPSPEPFYGADGKRINTREYRFRKKLEDERHKLVNLVYKLDPAYRPPNDYRRPTKLSEKIYIPVREFPEINFIGLLLGPRGTTLKQMEADSGAKIAIRGKGSVKEGKGAPTSYQNQEEDLHCLISGDNETKIKLAVGMVNKIIETASTVPEAQNELKRKQLRDLAALNGTLRDDENQVCQNCGALGHKRYNCPERANFTNTVICRICGGAGHMARDCMARHNPEMLQEARERETKFDSEYHNLMAELGAGGPSGPSVPPPHGGGYHHHNGDYDRRGPPAFDRPQHGGPAPWARDRDRDRYDDRDRDRDRDRRYGPGPGGPGRMSFAPMHGGGGGGGGAPGVWGTFGTPRGGTGTPGGHGGAAPPPWAARGGHADPAPLPTPAAPATPAPAPAAAAPAAAEAAPVDQAAYAAYYQYYYQQMAMQQQQQQYPPQQ</sequence>
<dbReference type="GO" id="GO:0045131">
    <property type="term" value="F:pre-mRNA branch point binding"/>
    <property type="evidence" value="ECO:0007669"/>
    <property type="project" value="UniProtKB-UniRule"/>
</dbReference>
<dbReference type="InterPro" id="IPR047086">
    <property type="entry name" value="SF1-HH_sf"/>
</dbReference>
<accession>A0A0L0RWU8</accession>
<dbReference type="GO" id="GO:0003729">
    <property type="term" value="F:mRNA binding"/>
    <property type="evidence" value="ECO:0007669"/>
    <property type="project" value="TreeGrafter"/>
</dbReference>
<evidence type="ECO:0000256" key="3">
    <source>
        <dbReference type="ARBA" id="ARBA00017984"/>
    </source>
</evidence>
<dbReference type="GO" id="GO:0000398">
    <property type="term" value="P:mRNA splicing, via spliceosome"/>
    <property type="evidence" value="ECO:0007669"/>
    <property type="project" value="UniProtKB-UniRule"/>
</dbReference>
<feature type="compositionally biased region" description="Pro residues" evidence="14">
    <location>
        <begin position="108"/>
        <end position="118"/>
    </location>
</feature>
<dbReference type="FunFam" id="3.30.1370.10:FF:000024">
    <property type="entry name" value="Branchpoint-bridging protein-like protein"/>
    <property type="match status" value="1"/>
</dbReference>
<dbReference type="PROSITE" id="PS50158">
    <property type="entry name" value="ZF_CCHC"/>
    <property type="match status" value="2"/>
</dbReference>
<dbReference type="SUPFAM" id="SSF57756">
    <property type="entry name" value="Retrovirus zinc finger-like domains"/>
    <property type="match status" value="1"/>
</dbReference>
<dbReference type="InterPro" id="IPR032570">
    <property type="entry name" value="SF1-HH"/>
</dbReference>
<evidence type="ECO:0000256" key="8">
    <source>
        <dbReference type="ARBA" id="ARBA00022884"/>
    </source>
</evidence>
<feature type="region of interest" description="Disordered" evidence="14">
    <location>
        <begin position="105"/>
        <end position="124"/>
    </location>
</feature>
<evidence type="ECO:0000256" key="5">
    <source>
        <dbReference type="ARBA" id="ARBA00022723"/>
    </source>
</evidence>
<keyword evidence="17" id="KW-1185">Reference proteome</keyword>
<evidence type="ECO:0000256" key="14">
    <source>
        <dbReference type="SAM" id="MobiDB-lite"/>
    </source>
</evidence>
<dbReference type="InterPro" id="IPR055256">
    <property type="entry name" value="KH_1_KHDC4/BBP-like"/>
</dbReference>
<dbReference type="InterPro" id="IPR001878">
    <property type="entry name" value="Znf_CCHC"/>
</dbReference>
<dbReference type="Gene3D" id="6.10.140.1790">
    <property type="match status" value="1"/>
</dbReference>
<comment type="function">
    <text evidence="13">Necessary for the splicing of pre-mRNA. Has a role in the recognition of the branch site (5'-UACUAAC-3'), the pyrimidine tract and the 3'-splice site at the 3'-end of introns.</text>
</comment>
<evidence type="ECO:0000256" key="1">
    <source>
        <dbReference type="ARBA" id="ARBA00004123"/>
    </source>
</evidence>
<dbReference type="Pfam" id="PF22675">
    <property type="entry name" value="KH-I_KHDC4-BBP"/>
    <property type="match status" value="1"/>
</dbReference>
<dbReference type="SMART" id="SM00322">
    <property type="entry name" value="KH"/>
    <property type="match status" value="1"/>
</dbReference>
<evidence type="ECO:0000256" key="2">
    <source>
        <dbReference type="ARBA" id="ARBA00010382"/>
    </source>
</evidence>
<keyword evidence="9 13" id="KW-0508">mRNA splicing</keyword>
<organism evidence="16 17">
    <name type="scientific">Allomyces macrogynus (strain ATCC 38327)</name>
    <name type="common">Allomyces javanicus var. macrogynus</name>
    <dbReference type="NCBI Taxonomy" id="578462"/>
    <lineage>
        <taxon>Eukaryota</taxon>
        <taxon>Fungi</taxon>
        <taxon>Fungi incertae sedis</taxon>
        <taxon>Blastocladiomycota</taxon>
        <taxon>Blastocladiomycetes</taxon>
        <taxon>Blastocladiales</taxon>
        <taxon>Blastocladiaceae</taxon>
        <taxon>Allomyces</taxon>
    </lineage>
</organism>
<comment type="similarity">
    <text evidence="2 13">Belongs to the BBP/SF1 family.</text>
</comment>
<reference evidence="17" key="2">
    <citation type="submission" date="2009-11" db="EMBL/GenBank/DDBJ databases">
        <title>The Genome Sequence of Allomyces macrogynus strain ATCC 38327.</title>
        <authorList>
            <consortium name="The Broad Institute Genome Sequencing Platform"/>
            <person name="Russ C."/>
            <person name="Cuomo C."/>
            <person name="Shea T."/>
            <person name="Young S.K."/>
            <person name="Zeng Q."/>
            <person name="Koehrsen M."/>
            <person name="Haas B."/>
            <person name="Borodovsky M."/>
            <person name="Guigo R."/>
            <person name="Alvarado L."/>
            <person name="Berlin A."/>
            <person name="Borenstein D."/>
            <person name="Chen Z."/>
            <person name="Engels R."/>
            <person name="Freedman E."/>
            <person name="Gellesch M."/>
            <person name="Goldberg J."/>
            <person name="Griggs A."/>
            <person name="Gujja S."/>
            <person name="Heiman D."/>
            <person name="Hepburn T."/>
            <person name="Howarth C."/>
            <person name="Jen D."/>
            <person name="Larson L."/>
            <person name="Lewis B."/>
            <person name="Mehta T."/>
            <person name="Park D."/>
            <person name="Pearson M."/>
            <person name="Roberts A."/>
            <person name="Saif S."/>
            <person name="Shenoy N."/>
            <person name="Sisk P."/>
            <person name="Stolte C."/>
            <person name="Sykes S."/>
            <person name="Walk T."/>
            <person name="White J."/>
            <person name="Yandava C."/>
            <person name="Burger G."/>
            <person name="Gray M.W."/>
            <person name="Holland P.W.H."/>
            <person name="King N."/>
            <person name="Lang F.B.F."/>
            <person name="Roger A.J."/>
            <person name="Ruiz-Trillo I."/>
            <person name="Lander E."/>
            <person name="Nusbaum C."/>
        </authorList>
    </citation>
    <scope>NUCLEOTIDE SEQUENCE [LARGE SCALE GENOMIC DNA]</scope>
    <source>
        <strain evidence="17">ATCC 38327</strain>
    </source>
</reference>
<keyword evidence="7 13" id="KW-0862">Zinc</keyword>
<keyword evidence="8 12" id="KW-0694">RNA-binding</keyword>
<dbReference type="eggNOG" id="KOG0119">
    <property type="taxonomic scope" value="Eukaryota"/>
</dbReference>
<dbReference type="Gene3D" id="3.30.1370.10">
    <property type="entry name" value="K Homology domain, type 1"/>
    <property type="match status" value="1"/>
</dbReference>
<reference evidence="16 17" key="1">
    <citation type="submission" date="2009-11" db="EMBL/GenBank/DDBJ databases">
        <title>Annotation of Allomyces macrogynus ATCC 38327.</title>
        <authorList>
            <consortium name="The Broad Institute Genome Sequencing Platform"/>
            <person name="Russ C."/>
            <person name="Cuomo C."/>
            <person name="Burger G."/>
            <person name="Gray M.W."/>
            <person name="Holland P.W.H."/>
            <person name="King N."/>
            <person name="Lang F.B.F."/>
            <person name="Roger A.J."/>
            <person name="Ruiz-Trillo I."/>
            <person name="Young S.K."/>
            <person name="Zeng Q."/>
            <person name="Gargeya S."/>
            <person name="Fitzgerald M."/>
            <person name="Haas B."/>
            <person name="Abouelleil A."/>
            <person name="Alvarado L."/>
            <person name="Arachchi H.M."/>
            <person name="Berlin A."/>
            <person name="Chapman S.B."/>
            <person name="Gearin G."/>
            <person name="Goldberg J."/>
            <person name="Griggs A."/>
            <person name="Gujja S."/>
            <person name="Hansen M."/>
            <person name="Heiman D."/>
            <person name="Howarth C."/>
            <person name="Larimer J."/>
            <person name="Lui A."/>
            <person name="MacDonald P.J.P."/>
            <person name="McCowen C."/>
            <person name="Montmayeur A."/>
            <person name="Murphy C."/>
            <person name="Neiman D."/>
            <person name="Pearson M."/>
            <person name="Priest M."/>
            <person name="Roberts A."/>
            <person name="Saif S."/>
            <person name="Shea T."/>
            <person name="Sisk P."/>
            <person name="Stolte C."/>
            <person name="Sykes S."/>
            <person name="Wortman J."/>
            <person name="Nusbaum C."/>
            <person name="Birren B."/>
        </authorList>
    </citation>
    <scope>NUCLEOTIDE SEQUENCE [LARGE SCALE GENOMIC DNA]</scope>
    <source>
        <strain evidence="16 17">ATCC 38327</strain>
    </source>
</reference>
<evidence type="ECO:0000256" key="11">
    <source>
        <dbReference type="PROSITE-ProRule" id="PRU00047"/>
    </source>
</evidence>
<feature type="region of interest" description="Disordered" evidence="14">
    <location>
        <begin position="1"/>
        <end position="59"/>
    </location>
</feature>
<evidence type="ECO:0000313" key="17">
    <source>
        <dbReference type="Proteomes" id="UP000054350"/>
    </source>
</evidence>
<evidence type="ECO:0000256" key="13">
    <source>
        <dbReference type="RuleBase" id="RU367126"/>
    </source>
</evidence>
<gene>
    <name evidence="16" type="ORF">AMAG_00490</name>
</gene>
<keyword evidence="4 13" id="KW-0507">mRNA processing</keyword>
<name>A0A0L0RWU8_ALLM3</name>
<feature type="compositionally biased region" description="Gly residues" evidence="14">
    <location>
        <begin position="442"/>
        <end position="453"/>
    </location>
</feature>
<keyword evidence="5 13" id="KW-0479">Metal-binding</keyword>
<evidence type="ECO:0000313" key="16">
    <source>
        <dbReference type="EMBL" id="KNE54521.1"/>
    </source>
</evidence>
<dbReference type="STRING" id="578462.A0A0L0RWU8"/>
<evidence type="ECO:0000256" key="7">
    <source>
        <dbReference type="ARBA" id="ARBA00022833"/>
    </source>
</evidence>
<comment type="subcellular location">
    <subcellularLocation>
        <location evidence="1 13">Nucleus</location>
    </subcellularLocation>
</comment>
<dbReference type="EMBL" id="GG745328">
    <property type="protein sequence ID" value="KNE54521.1"/>
    <property type="molecule type" value="Genomic_DNA"/>
</dbReference>
<feature type="domain" description="CCHC-type" evidence="15">
    <location>
        <begin position="292"/>
        <end position="307"/>
    </location>
</feature>
<feature type="compositionally biased region" description="Gly residues" evidence="14">
    <location>
        <begin position="461"/>
        <end position="473"/>
    </location>
</feature>
<dbReference type="Gene3D" id="4.10.60.10">
    <property type="entry name" value="Zinc finger, CCHC-type"/>
    <property type="match status" value="1"/>
</dbReference>
<keyword evidence="13" id="KW-0747">Spliceosome</keyword>
<feature type="compositionally biased region" description="Low complexity" evidence="14">
    <location>
        <begin position="504"/>
        <end position="514"/>
    </location>
</feature>
<evidence type="ECO:0000256" key="4">
    <source>
        <dbReference type="ARBA" id="ARBA00022664"/>
    </source>
</evidence>
<dbReference type="AlphaFoldDB" id="A0A0L0RWU8"/>
<evidence type="ECO:0000259" key="15">
    <source>
        <dbReference type="PROSITE" id="PS50158"/>
    </source>
</evidence>
<dbReference type="GO" id="GO:0048024">
    <property type="term" value="P:regulation of mRNA splicing, via spliceosome"/>
    <property type="evidence" value="ECO:0007669"/>
    <property type="project" value="TreeGrafter"/>
</dbReference>
<keyword evidence="6 11" id="KW-0863">Zinc-finger</keyword>
<dbReference type="Pfam" id="PF16275">
    <property type="entry name" value="SF1-HH"/>
    <property type="match status" value="1"/>
</dbReference>
<dbReference type="CDD" id="cd02395">
    <property type="entry name" value="KH-I_BBP"/>
    <property type="match status" value="1"/>
</dbReference>
<dbReference type="PANTHER" id="PTHR11208:SF45">
    <property type="entry name" value="SPLICING FACTOR 1"/>
    <property type="match status" value="1"/>
</dbReference>
<feature type="compositionally biased region" description="Pro residues" evidence="14">
    <location>
        <begin position="489"/>
        <end position="503"/>
    </location>
</feature>
<dbReference type="InterPro" id="IPR036875">
    <property type="entry name" value="Znf_CCHC_sf"/>
</dbReference>
<proteinExistence type="inferred from homology"/>
<dbReference type="InterPro" id="IPR004087">
    <property type="entry name" value="KH_dom"/>
</dbReference>
<evidence type="ECO:0000256" key="10">
    <source>
        <dbReference type="ARBA" id="ARBA00023242"/>
    </source>
</evidence>
<keyword evidence="10 13" id="KW-0539">Nucleus</keyword>
<dbReference type="Pfam" id="PF00098">
    <property type="entry name" value="zf-CCHC"/>
    <property type="match status" value="2"/>
</dbReference>
<dbReference type="SMART" id="SM00343">
    <property type="entry name" value="ZnF_C2HC"/>
    <property type="match status" value="2"/>
</dbReference>
<protein>
    <recommendedName>
        <fullName evidence="3 13">Branchpoint-bridging protein</fullName>
    </recommendedName>
</protein>
<evidence type="ECO:0000256" key="6">
    <source>
        <dbReference type="ARBA" id="ARBA00022771"/>
    </source>
</evidence>
<feature type="compositionally biased region" description="Basic and acidic residues" evidence="14">
    <location>
        <begin position="405"/>
        <end position="426"/>
    </location>
</feature>
<dbReference type="Proteomes" id="UP000054350">
    <property type="component" value="Unassembled WGS sequence"/>
</dbReference>
<dbReference type="VEuPathDB" id="FungiDB:AMAG_00490"/>
<feature type="region of interest" description="Disordered" evidence="14">
    <location>
        <begin position="358"/>
        <end position="514"/>
    </location>
</feature>
<dbReference type="SUPFAM" id="SSF54791">
    <property type="entry name" value="Eukaryotic type KH-domain (KH-domain type I)"/>
    <property type="match status" value="1"/>
</dbReference>
<feature type="domain" description="CCHC-type" evidence="15">
    <location>
        <begin position="317"/>
        <end position="330"/>
    </location>
</feature>